<name>A0A0F9DCP7_9ZZZZ</name>
<dbReference type="AlphaFoldDB" id="A0A0F9DCP7"/>
<dbReference type="GO" id="GO:0005737">
    <property type="term" value="C:cytoplasm"/>
    <property type="evidence" value="ECO:0007669"/>
    <property type="project" value="TreeGrafter"/>
</dbReference>
<evidence type="ECO:0000313" key="4">
    <source>
        <dbReference type="EMBL" id="KKL15566.1"/>
    </source>
</evidence>
<dbReference type="PANTHER" id="PTHR48051">
    <property type="match status" value="1"/>
</dbReference>
<dbReference type="InterPro" id="IPR032675">
    <property type="entry name" value="LRR_dom_sf"/>
</dbReference>
<evidence type="ECO:0000256" key="1">
    <source>
        <dbReference type="ARBA" id="ARBA00022614"/>
    </source>
</evidence>
<dbReference type="PANTHER" id="PTHR48051:SF1">
    <property type="entry name" value="RAS SUPPRESSOR PROTEIN 1"/>
    <property type="match status" value="1"/>
</dbReference>
<comment type="caution">
    <text evidence="4">The sequence shown here is derived from an EMBL/GenBank/DDBJ whole genome shotgun (WGS) entry which is preliminary data.</text>
</comment>
<dbReference type="SUPFAM" id="SSF52058">
    <property type="entry name" value="L domain-like"/>
    <property type="match status" value="1"/>
</dbReference>
<feature type="non-terminal residue" evidence="4">
    <location>
        <position position="1"/>
    </location>
</feature>
<dbReference type="InterPro" id="IPR050216">
    <property type="entry name" value="LRR_domain-containing"/>
</dbReference>
<dbReference type="InterPro" id="IPR055414">
    <property type="entry name" value="LRR_R13L4/SHOC2-like"/>
</dbReference>
<dbReference type="PROSITE" id="PS51450">
    <property type="entry name" value="LRR"/>
    <property type="match status" value="2"/>
</dbReference>
<accession>A0A0F9DCP7</accession>
<keyword evidence="2" id="KW-0677">Repeat</keyword>
<evidence type="ECO:0000256" key="2">
    <source>
        <dbReference type="ARBA" id="ARBA00022737"/>
    </source>
</evidence>
<evidence type="ECO:0000259" key="3">
    <source>
        <dbReference type="Pfam" id="PF23598"/>
    </source>
</evidence>
<dbReference type="InterPro" id="IPR001611">
    <property type="entry name" value="Leu-rich_rpt"/>
</dbReference>
<dbReference type="InterPro" id="IPR003591">
    <property type="entry name" value="Leu-rich_rpt_typical-subtyp"/>
</dbReference>
<gene>
    <name evidence="4" type="ORF">LCGC14_2504330</name>
</gene>
<feature type="domain" description="Disease resistance R13L4/SHOC-2-like LRR" evidence="3">
    <location>
        <begin position="151"/>
        <end position="245"/>
    </location>
</feature>
<keyword evidence="1" id="KW-0433">Leucine-rich repeat</keyword>
<dbReference type="SMART" id="SM00364">
    <property type="entry name" value="LRR_BAC"/>
    <property type="match status" value="4"/>
</dbReference>
<dbReference type="SMART" id="SM00365">
    <property type="entry name" value="LRR_SD22"/>
    <property type="match status" value="3"/>
</dbReference>
<dbReference type="EMBL" id="LAZR01040019">
    <property type="protein sequence ID" value="KKL15566.1"/>
    <property type="molecule type" value="Genomic_DNA"/>
</dbReference>
<dbReference type="Pfam" id="PF23598">
    <property type="entry name" value="LRR_14"/>
    <property type="match status" value="1"/>
</dbReference>
<protein>
    <recommendedName>
        <fullName evidence="3">Disease resistance R13L4/SHOC-2-like LRR domain-containing protein</fullName>
    </recommendedName>
</protein>
<sequence length="319" mass="37426">EPRAGKPARVVPRGERSSNAPDLLDNLQVWFEHDYDTRLIHSNLAFPLLRRLTEAGDPVAKRVYKKEIIKRYENGSTATREFLEAEGFLRYLTIDEKLNLILDEENFAALVELSEEIPPFEEKGVVIDLPIIEYLASHIKFEDIKNRQIIELNLWNLKLQKFPRSILKFRSLEVLNLRNNKLKELPEDIDKLSNLKELWLSNNKLVSLPDSLCNFNNLEHMWLDENKIEFLLKNIGNLKNLKSLIITNNNLKKLPESICKLKKIEDLLLSNNLLKELPKCLVKLKSLRYISLERNKFDKYPEVLKKIENFENEIKIDID</sequence>
<organism evidence="4">
    <name type="scientific">marine sediment metagenome</name>
    <dbReference type="NCBI Taxonomy" id="412755"/>
    <lineage>
        <taxon>unclassified sequences</taxon>
        <taxon>metagenomes</taxon>
        <taxon>ecological metagenomes</taxon>
    </lineage>
</organism>
<proteinExistence type="predicted"/>
<dbReference type="Gene3D" id="3.80.10.10">
    <property type="entry name" value="Ribonuclease Inhibitor"/>
    <property type="match status" value="1"/>
</dbReference>
<dbReference type="SMART" id="SM00369">
    <property type="entry name" value="LRR_TYP"/>
    <property type="match status" value="4"/>
</dbReference>
<reference evidence="4" key="1">
    <citation type="journal article" date="2015" name="Nature">
        <title>Complex archaea that bridge the gap between prokaryotes and eukaryotes.</title>
        <authorList>
            <person name="Spang A."/>
            <person name="Saw J.H."/>
            <person name="Jorgensen S.L."/>
            <person name="Zaremba-Niedzwiedzka K."/>
            <person name="Martijn J."/>
            <person name="Lind A.E."/>
            <person name="van Eijk R."/>
            <person name="Schleper C."/>
            <person name="Guy L."/>
            <person name="Ettema T.J."/>
        </authorList>
    </citation>
    <scope>NUCLEOTIDE SEQUENCE</scope>
</reference>